<accession>A0A2T9Y921</accession>
<dbReference type="AlphaFoldDB" id="A0A2T9Y921"/>
<evidence type="ECO:0000256" key="1">
    <source>
        <dbReference type="SAM" id="MobiDB-lite"/>
    </source>
</evidence>
<gene>
    <name evidence="3" type="ORF">BB559_004236</name>
    <name evidence="2" type="ORF">BB559_005374</name>
</gene>
<reference evidence="2 4" key="1">
    <citation type="journal article" date="2018" name="MBio">
        <title>Comparative Genomics Reveals the Core Gene Toolbox for the Fungus-Insect Symbiosis.</title>
        <authorList>
            <person name="Wang Y."/>
            <person name="Stata M."/>
            <person name="Wang W."/>
            <person name="Stajich J.E."/>
            <person name="White M.M."/>
            <person name="Moncalvo J.M."/>
        </authorList>
    </citation>
    <scope>NUCLEOTIDE SEQUENCE [LARGE SCALE GENOMIC DNA]</scope>
    <source>
        <strain evidence="2 4">AUS-77-4</strain>
    </source>
</reference>
<proteinExistence type="predicted"/>
<keyword evidence="4" id="KW-1185">Reference proteome</keyword>
<evidence type="ECO:0008006" key="5">
    <source>
        <dbReference type="Google" id="ProtNLM"/>
    </source>
</evidence>
<evidence type="ECO:0000313" key="2">
    <source>
        <dbReference type="EMBL" id="PVU88833.1"/>
    </source>
</evidence>
<sequence length="86" mass="9227">MGYPENQNYAQGYGAPQQQYNPNMPPPAAYPNQGMPQQYPGQQQPYPNQQPQVVYVPQQKESSGGVGCCAGLCAALAICCCLDAIC</sequence>
<dbReference type="Proteomes" id="UP000245699">
    <property type="component" value="Unassembled WGS sequence"/>
</dbReference>
<feature type="compositionally biased region" description="Low complexity" evidence="1">
    <location>
        <begin position="7"/>
        <end position="22"/>
    </location>
</feature>
<dbReference type="EMBL" id="MBFT01000433">
    <property type="protein sequence ID" value="PVU91244.1"/>
    <property type="molecule type" value="Genomic_DNA"/>
</dbReference>
<comment type="caution">
    <text evidence="2">The sequence shown here is derived from an EMBL/GenBank/DDBJ whole genome shotgun (WGS) entry which is preliminary data.</text>
</comment>
<evidence type="ECO:0000313" key="3">
    <source>
        <dbReference type="EMBL" id="PVU91244.1"/>
    </source>
</evidence>
<protein>
    <recommendedName>
        <fullName evidence="5">Cysteine-rich transmembrane CYSTM domain-containing protein</fullName>
    </recommendedName>
</protein>
<feature type="region of interest" description="Disordered" evidence="1">
    <location>
        <begin position="1"/>
        <end position="53"/>
    </location>
</feature>
<organism evidence="2 4">
    <name type="scientific">Furculomyces boomerangus</name>
    <dbReference type="NCBI Taxonomy" id="61424"/>
    <lineage>
        <taxon>Eukaryota</taxon>
        <taxon>Fungi</taxon>
        <taxon>Fungi incertae sedis</taxon>
        <taxon>Zoopagomycota</taxon>
        <taxon>Kickxellomycotina</taxon>
        <taxon>Harpellomycetes</taxon>
        <taxon>Harpellales</taxon>
        <taxon>Harpellaceae</taxon>
        <taxon>Furculomyces</taxon>
    </lineage>
</organism>
<feature type="compositionally biased region" description="Low complexity" evidence="1">
    <location>
        <begin position="30"/>
        <end position="53"/>
    </location>
</feature>
<evidence type="ECO:0000313" key="4">
    <source>
        <dbReference type="Proteomes" id="UP000245699"/>
    </source>
</evidence>
<name>A0A2T9Y921_9FUNG</name>
<dbReference type="EMBL" id="MBFT01000593">
    <property type="protein sequence ID" value="PVU88833.1"/>
    <property type="molecule type" value="Genomic_DNA"/>
</dbReference>